<organism evidence="1 2">
    <name type="scientific">Sphingobium lignivorans</name>
    <dbReference type="NCBI Taxonomy" id="2735886"/>
    <lineage>
        <taxon>Bacteria</taxon>
        <taxon>Pseudomonadati</taxon>
        <taxon>Pseudomonadota</taxon>
        <taxon>Alphaproteobacteria</taxon>
        <taxon>Sphingomonadales</taxon>
        <taxon>Sphingomonadaceae</taxon>
        <taxon>Sphingobium</taxon>
    </lineage>
</organism>
<name>A0ABR6NH55_9SPHN</name>
<reference evidence="1 2" key="1">
    <citation type="submission" date="2020-08" db="EMBL/GenBank/DDBJ databases">
        <title>Exploring microbial biodiversity for novel pathways involved in the catabolism of aromatic compounds derived from lignin.</title>
        <authorList>
            <person name="Elkins J."/>
        </authorList>
    </citation>
    <scope>NUCLEOTIDE SEQUENCE [LARGE SCALE GENOMIC DNA]</scope>
    <source>
        <strain evidence="1 2">B1D3A</strain>
    </source>
</reference>
<accession>A0ABR6NH55</accession>
<evidence type="ECO:0000313" key="2">
    <source>
        <dbReference type="Proteomes" id="UP001138540"/>
    </source>
</evidence>
<protein>
    <recommendedName>
        <fullName evidence="3">Aspartyl protease</fullName>
    </recommendedName>
</protein>
<dbReference type="Proteomes" id="UP001138540">
    <property type="component" value="Unassembled WGS sequence"/>
</dbReference>
<comment type="caution">
    <text evidence="1">The sequence shown here is derived from an EMBL/GenBank/DDBJ whole genome shotgun (WGS) entry which is preliminary data.</text>
</comment>
<evidence type="ECO:0008006" key="3">
    <source>
        <dbReference type="Google" id="ProtNLM"/>
    </source>
</evidence>
<evidence type="ECO:0000313" key="1">
    <source>
        <dbReference type="EMBL" id="MBB5986421.1"/>
    </source>
</evidence>
<dbReference type="EMBL" id="JACHKA010000001">
    <property type="protein sequence ID" value="MBB5986421.1"/>
    <property type="molecule type" value="Genomic_DNA"/>
</dbReference>
<keyword evidence="2" id="KW-1185">Reference proteome</keyword>
<proteinExistence type="predicted"/>
<sequence length="113" mass="12320">MIPARIGDLDAIVSLDTGMYGSLSIPQDKKQRLLAGGHLKPTGEPDTFDLTGVRLGDKVDIAAPGIEVEEGPSASAKAVGVTEDTELELGFVFLKNYKTVWDYRRKQLYLLAR</sequence>
<gene>
    <name evidence="1" type="ORF">HNP60_002395</name>
</gene>
<dbReference type="RefSeq" id="WP_184153922.1">
    <property type="nucleotide sequence ID" value="NZ_JACHKA010000001.1"/>
</dbReference>